<proteinExistence type="predicted"/>
<protein>
    <submittedName>
        <fullName evidence="2">Uncharacterized protein</fullName>
    </submittedName>
</protein>
<dbReference type="Proteomes" id="UP001215280">
    <property type="component" value="Unassembled WGS sequence"/>
</dbReference>
<dbReference type="PANTHER" id="PTHR31912:SF34">
    <property type="entry name" value="NOTOCHORD-RELATED PROTEIN"/>
    <property type="match status" value="1"/>
</dbReference>
<reference evidence="2" key="1">
    <citation type="submission" date="2023-03" db="EMBL/GenBank/DDBJ databases">
        <title>Massive genome expansion in bonnet fungi (Mycena s.s.) driven by repeated elements and novel gene families across ecological guilds.</title>
        <authorList>
            <consortium name="Lawrence Berkeley National Laboratory"/>
            <person name="Harder C.B."/>
            <person name="Miyauchi S."/>
            <person name="Viragh M."/>
            <person name="Kuo A."/>
            <person name="Thoen E."/>
            <person name="Andreopoulos B."/>
            <person name="Lu D."/>
            <person name="Skrede I."/>
            <person name="Drula E."/>
            <person name="Henrissat B."/>
            <person name="Morin E."/>
            <person name="Kohler A."/>
            <person name="Barry K."/>
            <person name="LaButti K."/>
            <person name="Morin E."/>
            <person name="Salamov A."/>
            <person name="Lipzen A."/>
            <person name="Mereny Z."/>
            <person name="Hegedus B."/>
            <person name="Baldrian P."/>
            <person name="Stursova M."/>
            <person name="Weitz H."/>
            <person name="Taylor A."/>
            <person name="Grigoriev I.V."/>
            <person name="Nagy L.G."/>
            <person name="Martin F."/>
            <person name="Kauserud H."/>
        </authorList>
    </citation>
    <scope>NUCLEOTIDE SEQUENCE</scope>
    <source>
        <strain evidence="2">CBHHK188m</strain>
    </source>
</reference>
<dbReference type="EMBL" id="JARJLG010000313">
    <property type="protein sequence ID" value="KAJ7717820.1"/>
    <property type="molecule type" value="Genomic_DNA"/>
</dbReference>
<evidence type="ECO:0000313" key="2">
    <source>
        <dbReference type="EMBL" id="KAJ7717820.1"/>
    </source>
</evidence>
<feature type="region of interest" description="Disordered" evidence="1">
    <location>
        <begin position="1193"/>
        <end position="1253"/>
    </location>
</feature>
<comment type="caution">
    <text evidence="2">The sequence shown here is derived from an EMBL/GenBank/DDBJ whole genome shotgun (WGS) entry which is preliminary data.</text>
</comment>
<dbReference type="PANTHER" id="PTHR31912">
    <property type="entry name" value="IP13529P"/>
    <property type="match status" value="1"/>
</dbReference>
<keyword evidence="3" id="KW-1185">Reference proteome</keyword>
<feature type="compositionally biased region" description="Acidic residues" evidence="1">
    <location>
        <begin position="1203"/>
        <end position="1214"/>
    </location>
</feature>
<feature type="compositionally biased region" description="Acidic residues" evidence="1">
    <location>
        <begin position="1221"/>
        <end position="1232"/>
    </location>
</feature>
<name>A0AAD7HDP6_9AGAR</name>
<organism evidence="2 3">
    <name type="scientific">Mycena maculata</name>
    <dbReference type="NCBI Taxonomy" id="230809"/>
    <lineage>
        <taxon>Eukaryota</taxon>
        <taxon>Fungi</taxon>
        <taxon>Dikarya</taxon>
        <taxon>Basidiomycota</taxon>
        <taxon>Agaricomycotina</taxon>
        <taxon>Agaricomycetes</taxon>
        <taxon>Agaricomycetidae</taxon>
        <taxon>Agaricales</taxon>
        <taxon>Marasmiineae</taxon>
        <taxon>Mycenaceae</taxon>
        <taxon>Mycena</taxon>
    </lineage>
</organism>
<evidence type="ECO:0000313" key="3">
    <source>
        <dbReference type="Proteomes" id="UP001215280"/>
    </source>
</evidence>
<evidence type="ECO:0000256" key="1">
    <source>
        <dbReference type="SAM" id="MobiDB-lite"/>
    </source>
</evidence>
<sequence length="1253" mass="141722">MGATDLKISIEFSCTFLLKFDSLECTVTKGSKSSLGPSRPGGKDIGWRIDKWIQWARVQLRIIRERGRGGTLSGRLTRGVLLFLLTPESSAFKESRHGGGGGGERERDKVIGGSEVKKFLEYSSDGTQVRCKICQSEAKSGVGRWILTKNLKSHLERNTHKACMGNYTAREHDRREELEQLSAAYNAPSTSENPYISPFTPAHLPTMFPESDPDGDSLMDTLGSASELMHELGQTVDAGVVTQEESHALLQQQFERMLQDAYQEAEFEAGVGDEFIADEMPKEIDDDEEEEDNCFDLSLLDNSAYHPYPNKTVMLLDIMDNLPRCRFTSAQMALVIHFTKQIGLRKIQQSLQSSCGNKPVKSKSYAGNVFYMNDIRETLARDMANPLETDGPISETYQAERWKEYEASQLTPMFSKGFKRFWIEELAQLADGRYVIPHTWIVRNGVLTSDGRWSHDASREETIKAEQLELDYTDLIAEFGEVFHWVNNPQMRELVDDYKDLFVIMVSPWADNVSGNRSKQYNKHMNMYTSNGCLPGRLLQQEFHVHYVSSSPHASSAEQFSTFRDHVKSTETRPVKAYNAATKRNCRFILRTPGLPADNPQQSEEASHMGSNANFPCRKCHWGGTKIEKEADGMYHECHFAGVARNPEEIRENLQKQLQLAVLGEPKPIEEFQRATGTKDKITQYWIDILLAKAKELRAANPRRQPNEIADELRAWLEEQPGDKMNPLLDIIGLDPSQDTPVELLHTILLGVMKYIWHHMNTQWSDADRHLLAIRLQSTDLSGLTVPPLRAGYLTQYKNNLIGKHFKTMMQALAFHVHGMSNPNEFALIKAAGDLGARLWVPEIGDMDTYLEQLKIAIANLLDAFDAVDPLQILVKIKLHLLAHIPDDVRRFGPLIRFATEIYEAYNAVFRLCSVFSNRLAPSRDISLKFASMDRVKHFLSGGYWWNPSLRCWVQAGSAVCRILVEDPFFQRLLGWVPPSKVQPGLIKPAAKKKPELQWRQTKASIYWNSGLSPPPESMWREGYNLTTQTGDKVMVDSWVVALDSTGKSVLGRISELLIGDKSLVTLEQFMRTREPDAVQSFLVLDSSSIQFVFSVQHDCRKGNCQPTIIQKEFQEREETDRNVSLIQHSDDDHFIINMAGLHNFVKLCRTLGPSLTDLKPLHPDRVAFHKKASAKVAAAAAIEAETAAIQAEQAEAEGRDVDDTEDEGAEPEVYESQNESNDDEPGEDADPEYMPSHASAGQRLRPRKRRRR</sequence>
<gene>
    <name evidence="2" type="ORF">DFH07DRAFT_907277</name>
</gene>
<dbReference type="AlphaFoldDB" id="A0AAD7HDP6"/>
<accession>A0AAD7HDP6</accession>